<dbReference type="Pfam" id="PF10117">
    <property type="entry name" value="McrBC"/>
    <property type="match status" value="1"/>
</dbReference>
<evidence type="ECO:0008006" key="3">
    <source>
        <dbReference type="Google" id="ProtNLM"/>
    </source>
</evidence>
<proteinExistence type="predicted"/>
<sequence length="233" mass="27600">MKHEKLFNVCEIISAQHLKAINEILLYLTEVSSITLTEYSFSQVRYNNQNRHYELPVDIAKFLYDSMLISDEAGSHQLKEIKDEQALSSLFENFVYAFYQKETDWKVSRPKIHWDVDDGYSEALPVMQTDIVLKKDNQTIIIDTKFYQQNMKSRYEKGSKKHLSGNLYQLFTYLENYQEKDDETVSGMLLYAMTNDEEQPDHEYVIKRKKVKVTHINLSQEMKKISQELRELV</sequence>
<evidence type="ECO:0000313" key="2">
    <source>
        <dbReference type="Proteomes" id="UP000295735"/>
    </source>
</evidence>
<protein>
    <recommendedName>
        <fullName evidence="3">Restriction endonuclease</fullName>
    </recommendedName>
</protein>
<dbReference type="PANTHER" id="PTHR38733:SF1">
    <property type="entry name" value="TYPE IV METHYL-DIRECTED RESTRICTION ENZYME ECOKMCRBC"/>
    <property type="match status" value="1"/>
</dbReference>
<reference evidence="1 2" key="1">
    <citation type="submission" date="2019-09" db="EMBL/GenBank/DDBJ databases">
        <authorList>
            <person name="Mazhar S."/>
            <person name="Altermann E."/>
            <person name="Hill C."/>
            <person name="Mcauliffe O."/>
        </authorList>
    </citation>
    <scope>NUCLEOTIDE SEQUENCE [LARGE SCALE GENOMIC DNA]</scope>
    <source>
        <strain evidence="1 2">ATCC 51831</strain>
    </source>
</reference>
<dbReference type="PANTHER" id="PTHR38733">
    <property type="entry name" value="PROTEIN MCRC"/>
    <property type="match status" value="1"/>
</dbReference>
<accession>A0ABQ6R6H3</accession>
<dbReference type="InterPro" id="IPR019292">
    <property type="entry name" value="McrC"/>
</dbReference>
<gene>
    <name evidence="1" type="ORF">ERX35_010165</name>
</gene>
<name>A0ABQ6R6H3_9STAP</name>
<dbReference type="EMBL" id="SCWC02000010">
    <property type="protein sequence ID" value="KAA1036886.1"/>
    <property type="molecule type" value="Genomic_DNA"/>
</dbReference>
<evidence type="ECO:0000313" key="1">
    <source>
        <dbReference type="EMBL" id="KAA1036886.1"/>
    </source>
</evidence>
<organism evidence="1 2">
    <name type="scientific">Macrococcus equipercicus</name>
    <dbReference type="NCBI Taxonomy" id="69967"/>
    <lineage>
        <taxon>Bacteria</taxon>
        <taxon>Bacillati</taxon>
        <taxon>Bacillota</taxon>
        <taxon>Bacilli</taxon>
        <taxon>Bacillales</taxon>
        <taxon>Staphylococcaceae</taxon>
        <taxon>Macrococcus</taxon>
    </lineage>
</organism>
<comment type="caution">
    <text evidence="1">The sequence shown here is derived from an EMBL/GenBank/DDBJ whole genome shotgun (WGS) entry which is preliminary data.</text>
</comment>
<keyword evidence="2" id="KW-1185">Reference proteome</keyword>
<dbReference type="Proteomes" id="UP000295735">
    <property type="component" value="Unassembled WGS sequence"/>
</dbReference>